<evidence type="ECO:0000313" key="2">
    <source>
        <dbReference type="EMBL" id="GAA2626480.1"/>
    </source>
</evidence>
<organism evidence="2 3">
    <name type="scientific">Actinomadura fulvescens</name>
    <dbReference type="NCBI Taxonomy" id="46160"/>
    <lineage>
        <taxon>Bacteria</taxon>
        <taxon>Bacillati</taxon>
        <taxon>Actinomycetota</taxon>
        <taxon>Actinomycetes</taxon>
        <taxon>Streptosporangiales</taxon>
        <taxon>Thermomonosporaceae</taxon>
        <taxon>Actinomadura</taxon>
    </lineage>
</organism>
<accession>A0ABP6CY42</accession>
<keyword evidence="3" id="KW-1185">Reference proteome</keyword>
<dbReference type="Proteomes" id="UP001501509">
    <property type="component" value="Unassembled WGS sequence"/>
</dbReference>
<name>A0ABP6CY42_9ACTN</name>
<protein>
    <submittedName>
        <fullName evidence="2">Uncharacterized protein</fullName>
    </submittedName>
</protein>
<evidence type="ECO:0000256" key="1">
    <source>
        <dbReference type="SAM" id="MobiDB-lite"/>
    </source>
</evidence>
<reference evidence="3" key="1">
    <citation type="journal article" date="2019" name="Int. J. Syst. Evol. Microbiol.">
        <title>The Global Catalogue of Microorganisms (GCM) 10K type strain sequencing project: providing services to taxonomists for standard genome sequencing and annotation.</title>
        <authorList>
            <consortium name="The Broad Institute Genomics Platform"/>
            <consortium name="The Broad Institute Genome Sequencing Center for Infectious Disease"/>
            <person name="Wu L."/>
            <person name="Ma J."/>
        </authorList>
    </citation>
    <scope>NUCLEOTIDE SEQUENCE [LARGE SCALE GENOMIC DNA]</scope>
    <source>
        <strain evidence="3">JCM 6833</strain>
    </source>
</reference>
<proteinExistence type="predicted"/>
<sequence length="140" mass="14937">MAPRGTRHSLPTAKTAPKGAPKFCCGPNGCRFPDEVGIEKRHTSAFQSHYHDRGATRDFPHSYAWPPQPPAGEKVSSDLVGHGRPGSRPENLLGIGQPLTVRVVAQIKAPFATWHTSDRSCAAGPMGIPAPQKVAVVNKA</sequence>
<comment type="caution">
    <text evidence="2">The sequence shown here is derived from an EMBL/GenBank/DDBJ whole genome shotgun (WGS) entry which is preliminary data.</text>
</comment>
<feature type="region of interest" description="Disordered" evidence="1">
    <location>
        <begin position="59"/>
        <end position="93"/>
    </location>
</feature>
<dbReference type="EMBL" id="BAAATD010000013">
    <property type="protein sequence ID" value="GAA2626480.1"/>
    <property type="molecule type" value="Genomic_DNA"/>
</dbReference>
<evidence type="ECO:0000313" key="3">
    <source>
        <dbReference type="Proteomes" id="UP001501509"/>
    </source>
</evidence>
<gene>
    <name evidence="2" type="ORF">GCM10010411_74270</name>
</gene>